<sequence length="388" mass="42668">MTSEDSYDIIIVGGGLAGGLAALALKRARPDIRLLLVEASGTLGGNHIWSFFASDLDAAGHNLVAPLIAHRWAGNEVVFPAYQRRLEGPYASIPSWHFERVLRARLGDDAILMHTPVGTITPGSVRLADDTRVYGPVLDCRGAGNLVHLDLGWQKFVGRVLSLEHKHGVERPTIMDASVAQIDGYRFVYVLPLDSREIFVEDTYYSDTPALDSDALGTRIAAYAESRGWQGASVTHEESGVLPVVMSGDFAAYWQSGGTDIAKGGVRAGLFHPMTSYSLPEAARFALALGEAWAPNGGIPDLHRWTRDYAKARWRANSFYRLLARMLFRAAEPDERYRLLERFYRLPEALIGRFYAGQSTLFDKLRILSGKPPVAIGKALQAMIGKRA</sequence>
<dbReference type="EC" id="5.5.1.19" evidence="3"/>
<evidence type="ECO:0000313" key="4">
    <source>
        <dbReference type="Proteomes" id="UP000321129"/>
    </source>
</evidence>
<dbReference type="AlphaFoldDB" id="A0A5C6ULH9"/>
<dbReference type="Gene3D" id="3.50.50.60">
    <property type="entry name" value="FAD/NAD(P)-binding domain"/>
    <property type="match status" value="1"/>
</dbReference>
<evidence type="ECO:0000256" key="1">
    <source>
        <dbReference type="ARBA" id="ARBA00006599"/>
    </source>
</evidence>
<keyword evidence="2" id="KW-0472">Membrane</keyword>
<dbReference type="InterPro" id="IPR010108">
    <property type="entry name" value="Lycopene_cyclase_b/e"/>
</dbReference>
<dbReference type="OrthoDB" id="5793379at2"/>
<organism evidence="3 4">
    <name type="scientific">Flavisphingopyxis soli</name>
    <dbReference type="NCBI Taxonomy" id="2601267"/>
    <lineage>
        <taxon>Bacteria</taxon>
        <taxon>Pseudomonadati</taxon>
        <taxon>Pseudomonadota</taxon>
        <taxon>Alphaproteobacteria</taxon>
        <taxon>Sphingomonadales</taxon>
        <taxon>Sphingopyxidaceae</taxon>
        <taxon>Flavisphingopyxis</taxon>
    </lineage>
</organism>
<dbReference type="GO" id="GO:0045436">
    <property type="term" value="F:lycopene beta cyclase activity"/>
    <property type="evidence" value="ECO:0007669"/>
    <property type="project" value="InterPro"/>
</dbReference>
<dbReference type="SUPFAM" id="SSF51905">
    <property type="entry name" value="FAD/NAD(P)-binding domain"/>
    <property type="match status" value="1"/>
</dbReference>
<protein>
    <submittedName>
        <fullName evidence="3">Lycopene beta-cyclase CrtY</fullName>
        <ecNumber evidence="3">5.5.1.19</ecNumber>
    </submittedName>
</protein>
<keyword evidence="3" id="KW-0413">Isomerase</keyword>
<evidence type="ECO:0000256" key="2">
    <source>
        <dbReference type="SAM" id="Phobius"/>
    </source>
</evidence>
<dbReference type="InterPro" id="IPR008461">
    <property type="entry name" value="CrtY"/>
</dbReference>
<dbReference type="RefSeq" id="WP_147121545.1">
    <property type="nucleotide sequence ID" value="NZ_VOPY01000001.1"/>
</dbReference>
<name>A0A5C6ULH9_9SPHN</name>
<dbReference type="GO" id="GO:0016705">
    <property type="term" value="F:oxidoreductase activity, acting on paired donors, with incorporation or reduction of molecular oxygen"/>
    <property type="evidence" value="ECO:0007669"/>
    <property type="project" value="InterPro"/>
</dbReference>
<gene>
    <name evidence="3" type="primary">crtY</name>
    <name evidence="3" type="ORF">FSZ31_02965</name>
</gene>
<accession>A0A5C6ULH9</accession>
<dbReference type="EMBL" id="VOPY01000001">
    <property type="protein sequence ID" value="TXC73709.1"/>
    <property type="molecule type" value="Genomic_DNA"/>
</dbReference>
<keyword evidence="4" id="KW-1185">Reference proteome</keyword>
<proteinExistence type="inferred from homology"/>
<reference evidence="3 4" key="1">
    <citation type="submission" date="2019-08" db="EMBL/GenBank/DDBJ databases">
        <title>Sphingorhabdus soil sp. nov., isolated from arctic soil.</title>
        <authorList>
            <person name="Liu Y."/>
        </authorList>
    </citation>
    <scope>NUCLEOTIDE SEQUENCE [LARGE SCALE GENOMIC DNA]</scope>
    <source>
        <strain evidence="3 4">D-2Q-5-6</strain>
    </source>
</reference>
<evidence type="ECO:0000313" key="3">
    <source>
        <dbReference type="EMBL" id="TXC73709.1"/>
    </source>
</evidence>
<comment type="caution">
    <text evidence="3">The sequence shown here is derived from an EMBL/GenBank/DDBJ whole genome shotgun (WGS) entry which is preliminary data.</text>
</comment>
<dbReference type="InterPro" id="IPR036188">
    <property type="entry name" value="FAD/NAD-bd_sf"/>
</dbReference>
<dbReference type="Proteomes" id="UP000321129">
    <property type="component" value="Unassembled WGS sequence"/>
</dbReference>
<keyword evidence="2" id="KW-1133">Transmembrane helix</keyword>
<dbReference type="GO" id="GO:0016117">
    <property type="term" value="P:carotenoid biosynthetic process"/>
    <property type="evidence" value="ECO:0007669"/>
    <property type="project" value="InterPro"/>
</dbReference>
<feature type="transmembrane region" description="Helical" evidence="2">
    <location>
        <begin position="6"/>
        <end position="25"/>
    </location>
</feature>
<dbReference type="NCBIfam" id="TIGR01790">
    <property type="entry name" value="carotene-cycl"/>
    <property type="match status" value="1"/>
</dbReference>
<comment type="similarity">
    <text evidence="1">Belongs to the lycopene cyclase family.</text>
</comment>
<dbReference type="NCBIfam" id="TIGR01789">
    <property type="entry name" value="lycopene_cycl"/>
    <property type="match status" value="1"/>
</dbReference>
<keyword evidence="2" id="KW-0812">Transmembrane</keyword>
<dbReference type="Pfam" id="PF05834">
    <property type="entry name" value="Lycopene_cycl"/>
    <property type="match status" value="1"/>
</dbReference>